<dbReference type="Proteomes" id="UP001213000">
    <property type="component" value="Unassembled WGS sequence"/>
</dbReference>
<gene>
    <name evidence="1" type="ORF">NP233_g7960</name>
</gene>
<evidence type="ECO:0000313" key="2">
    <source>
        <dbReference type="Proteomes" id="UP001213000"/>
    </source>
</evidence>
<protein>
    <submittedName>
        <fullName evidence="1">Uncharacterized protein</fullName>
    </submittedName>
</protein>
<reference evidence="1" key="1">
    <citation type="submission" date="2022-07" db="EMBL/GenBank/DDBJ databases">
        <title>Genome Sequence of Leucocoprinus birnbaumii.</title>
        <authorList>
            <person name="Buettner E."/>
        </authorList>
    </citation>
    <scope>NUCLEOTIDE SEQUENCE</scope>
    <source>
        <strain evidence="1">VT141</strain>
    </source>
</reference>
<comment type="caution">
    <text evidence="1">The sequence shown here is derived from an EMBL/GenBank/DDBJ whole genome shotgun (WGS) entry which is preliminary data.</text>
</comment>
<evidence type="ECO:0000313" key="1">
    <source>
        <dbReference type="EMBL" id="KAJ3564949.1"/>
    </source>
</evidence>
<name>A0AAD5VN54_9AGAR</name>
<accession>A0AAD5VN54</accession>
<proteinExistence type="predicted"/>
<dbReference type="EMBL" id="JANIEX010000615">
    <property type="protein sequence ID" value="KAJ3564949.1"/>
    <property type="molecule type" value="Genomic_DNA"/>
</dbReference>
<organism evidence="1 2">
    <name type="scientific">Leucocoprinus birnbaumii</name>
    <dbReference type="NCBI Taxonomy" id="56174"/>
    <lineage>
        <taxon>Eukaryota</taxon>
        <taxon>Fungi</taxon>
        <taxon>Dikarya</taxon>
        <taxon>Basidiomycota</taxon>
        <taxon>Agaricomycotina</taxon>
        <taxon>Agaricomycetes</taxon>
        <taxon>Agaricomycetidae</taxon>
        <taxon>Agaricales</taxon>
        <taxon>Agaricineae</taxon>
        <taxon>Agaricaceae</taxon>
        <taxon>Leucocoprinus</taxon>
    </lineage>
</organism>
<dbReference type="AlphaFoldDB" id="A0AAD5VN54"/>
<keyword evidence="2" id="KW-1185">Reference proteome</keyword>
<sequence>MVSSHVYQNGYKLNGYDIILSSALLITPALNPAIAASGTTATPPVPAPGFPSTTTMAADPPPVLAAADASASQVRASARCKTRQPL</sequence>